<name>A0A4Q0VIC3_9LACO</name>
<dbReference type="InterPro" id="IPR036259">
    <property type="entry name" value="MFS_trans_sf"/>
</dbReference>
<dbReference type="PROSITE" id="PS50850">
    <property type="entry name" value="MFS"/>
    <property type="match status" value="1"/>
</dbReference>
<proteinExistence type="predicted"/>
<dbReference type="Proteomes" id="UP000290602">
    <property type="component" value="Unassembled WGS sequence"/>
</dbReference>
<sequence>MKEEVFVSRERKILVTCALLLSNAMAGLDATIVNTALPAIVSDLHGIQYMGWIVAIFLLGMAVATPLWSKFGERHGNKFAYITTTTVFAVGALFQGLAPNVAWFIIARGVMGIGAGGMSTIPFIIYAQLFSNLKRRAQVIGITSASFSTASIIGPLIGGWIVDAFSWHWVFYLNLPLAALSVLIVGLFFKSNLALNRAPVDYQGAILMVLGLVAILIGIQLLGTASIWLTALFILLGLALLWRMHGVENRVKDPIVPNRLFHNSKLVIDLIIFAFLWGSFVAFNIYVPMWAQGIMGLSALIGGMTQIPGSIANFLGSELAPVTQVHLGRYQVLALGTATFLITFVGMSLVAQTASYTFLLVMGAFNGFGIGVCFTTLQVAVQSDVSTRDVPIATSFAYLVRILSQTFMSSIYGVILNQALMAGVKAHSGEITMNMLNKLSNSQTAGSLPVSLLPQMRTILFNGMHHIMIMALILVLVIVLLLGYLLLRQHRAPVVERQHQQHPA</sequence>
<comment type="subcellular location">
    <subcellularLocation>
        <location evidence="1">Cell membrane</location>
        <topology evidence="1">Multi-pass membrane protein</topology>
    </subcellularLocation>
</comment>
<keyword evidence="3" id="KW-0812">Transmembrane</keyword>
<dbReference type="Pfam" id="PF07690">
    <property type="entry name" value="MFS_1"/>
    <property type="match status" value="1"/>
</dbReference>
<keyword evidence="5" id="KW-0472">Membrane</keyword>
<evidence type="ECO:0000256" key="3">
    <source>
        <dbReference type="ARBA" id="ARBA00022692"/>
    </source>
</evidence>
<evidence type="ECO:0000256" key="5">
    <source>
        <dbReference type="ARBA" id="ARBA00023136"/>
    </source>
</evidence>
<dbReference type="PANTHER" id="PTHR23501:SF191">
    <property type="entry name" value="VACUOLAR BASIC AMINO ACID TRANSPORTER 4"/>
    <property type="match status" value="1"/>
</dbReference>
<dbReference type="PANTHER" id="PTHR23501">
    <property type="entry name" value="MAJOR FACILITATOR SUPERFAMILY"/>
    <property type="match status" value="1"/>
</dbReference>
<evidence type="ECO:0000256" key="2">
    <source>
        <dbReference type="ARBA" id="ARBA00022448"/>
    </source>
</evidence>
<evidence type="ECO:0000259" key="6">
    <source>
        <dbReference type="PROSITE" id="PS50850"/>
    </source>
</evidence>
<dbReference type="RefSeq" id="WP_129033331.1">
    <property type="nucleotide sequence ID" value="NZ_CP059603.1"/>
</dbReference>
<feature type="domain" description="Major facilitator superfamily (MFS) profile" evidence="6">
    <location>
        <begin position="15"/>
        <end position="491"/>
    </location>
</feature>
<organism evidence="7 8">
    <name type="scientific">Levilactobacillus suantsaii</name>
    <dbReference type="NCBI Taxonomy" id="2292255"/>
    <lineage>
        <taxon>Bacteria</taxon>
        <taxon>Bacillati</taxon>
        <taxon>Bacillota</taxon>
        <taxon>Bacilli</taxon>
        <taxon>Lactobacillales</taxon>
        <taxon>Lactobacillaceae</taxon>
        <taxon>Levilactobacillus</taxon>
    </lineage>
</organism>
<gene>
    <name evidence="7" type="ORF">DXH47_10920</name>
</gene>
<keyword evidence="2" id="KW-0813">Transport</keyword>
<evidence type="ECO:0000256" key="4">
    <source>
        <dbReference type="ARBA" id="ARBA00022989"/>
    </source>
</evidence>
<dbReference type="AlphaFoldDB" id="A0A4Q0VIC3"/>
<evidence type="ECO:0000256" key="1">
    <source>
        <dbReference type="ARBA" id="ARBA00004651"/>
    </source>
</evidence>
<keyword evidence="8" id="KW-1185">Reference proteome</keyword>
<protein>
    <submittedName>
        <fullName evidence="7">MFS transporter</fullName>
    </submittedName>
</protein>
<accession>A0A4Q0VIC3</accession>
<dbReference type="Gene3D" id="1.20.1720.10">
    <property type="entry name" value="Multidrug resistance protein D"/>
    <property type="match status" value="1"/>
</dbReference>
<dbReference type="GO" id="GO:0005886">
    <property type="term" value="C:plasma membrane"/>
    <property type="evidence" value="ECO:0007669"/>
    <property type="project" value="UniProtKB-SubCell"/>
</dbReference>
<dbReference type="Gene3D" id="1.20.1250.20">
    <property type="entry name" value="MFS general substrate transporter like domains"/>
    <property type="match status" value="1"/>
</dbReference>
<dbReference type="OrthoDB" id="9816041at2"/>
<keyword evidence="4" id="KW-1133">Transmembrane helix</keyword>
<evidence type="ECO:0000313" key="7">
    <source>
        <dbReference type="EMBL" id="RXI76134.1"/>
    </source>
</evidence>
<dbReference type="EMBL" id="QXIL01000034">
    <property type="protein sequence ID" value="RXI76134.1"/>
    <property type="molecule type" value="Genomic_DNA"/>
</dbReference>
<reference evidence="7 8" key="1">
    <citation type="submission" date="2018-08" db="EMBL/GenBank/DDBJ databases">
        <title>Lactobacillus suantsai sp. nov., isolated from traditional fermented suan-tsai in Taiwan.</title>
        <authorList>
            <person name="Huang C.-H."/>
        </authorList>
    </citation>
    <scope>NUCLEOTIDE SEQUENCE [LARGE SCALE GENOMIC DNA]</scope>
    <source>
        <strain evidence="7 8">BCRC 12945</strain>
    </source>
</reference>
<dbReference type="InterPro" id="IPR011701">
    <property type="entry name" value="MFS"/>
</dbReference>
<comment type="caution">
    <text evidence="7">The sequence shown here is derived from an EMBL/GenBank/DDBJ whole genome shotgun (WGS) entry which is preliminary data.</text>
</comment>
<dbReference type="SUPFAM" id="SSF103473">
    <property type="entry name" value="MFS general substrate transporter"/>
    <property type="match status" value="1"/>
</dbReference>
<dbReference type="InterPro" id="IPR020846">
    <property type="entry name" value="MFS_dom"/>
</dbReference>
<evidence type="ECO:0000313" key="8">
    <source>
        <dbReference type="Proteomes" id="UP000290602"/>
    </source>
</evidence>
<dbReference type="GO" id="GO:0022857">
    <property type="term" value="F:transmembrane transporter activity"/>
    <property type="evidence" value="ECO:0007669"/>
    <property type="project" value="InterPro"/>
</dbReference>